<keyword evidence="1" id="KW-1133">Transmembrane helix</keyword>
<evidence type="ECO:0000313" key="2">
    <source>
        <dbReference type="EMBL" id="AKK71619.1"/>
    </source>
</evidence>
<sequence>MNSRNRIRCTLGNNLKTKGEKVIKFTFRLFYFSAFAVLQAAFTLFYFTITCKNPYFCKKVPMKYPFYAALISLSLISCGNNDSTIDDPRPIDKEVYQFEYKSYAVKGIILYKGSSGSKSMPEESYLNNYWSMYKEPAWKKIILNLKNNSIQLVAGNSADVTYNIKIVNDSVLISNNTSGYIGDFNKENATFTLKRTLRYIKRESRNNGDGLTIVQNTSFGTTEYDNMFGTLFTAPSDMTKSEDQVLWSNIEYYYQKL</sequence>
<name>A0A0G3LYE2_CHRGL</name>
<dbReference type="KEGG" id="cgn:OK18_02260"/>
<reference evidence="2 3" key="1">
    <citation type="submission" date="2014-11" db="EMBL/GenBank/DDBJ databases">
        <authorList>
            <person name="Park G.-S."/>
            <person name="Hong S.-J."/>
            <person name="Jung B.K."/>
            <person name="Khan A.R."/>
            <person name="Kwak Y."/>
            <person name="Shin J.-H."/>
        </authorList>
    </citation>
    <scope>NUCLEOTIDE SEQUENCE [LARGE SCALE GENOMIC DNA]</scope>
    <source>
        <strain evidence="2 3">DSM 27622</strain>
    </source>
</reference>
<keyword evidence="1" id="KW-0812">Transmembrane</keyword>
<evidence type="ECO:0000313" key="3">
    <source>
        <dbReference type="Proteomes" id="UP000035213"/>
    </source>
</evidence>
<dbReference type="Proteomes" id="UP000035213">
    <property type="component" value="Chromosome"/>
</dbReference>
<accession>A0A0G3LYE2</accession>
<dbReference type="STRING" id="1324352.OK18_02260"/>
<dbReference type="AlphaFoldDB" id="A0A0G3LYE2"/>
<dbReference type="PATRIC" id="fig|1324352.5.peg.491"/>
<proteinExistence type="predicted"/>
<feature type="transmembrane region" description="Helical" evidence="1">
    <location>
        <begin position="29"/>
        <end position="49"/>
    </location>
</feature>
<evidence type="ECO:0000256" key="1">
    <source>
        <dbReference type="SAM" id="Phobius"/>
    </source>
</evidence>
<keyword evidence="1" id="KW-0472">Membrane</keyword>
<organism evidence="2 3">
    <name type="scientific">Chryseobacterium gallinarum</name>
    <dbReference type="NCBI Taxonomy" id="1324352"/>
    <lineage>
        <taxon>Bacteria</taxon>
        <taxon>Pseudomonadati</taxon>
        <taxon>Bacteroidota</taxon>
        <taxon>Flavobacteriia</taxon>
        <taxon>Flavobacteriales</taxon>
        <taxon>Weeksellaceae</taxon>
        <taxon>Chryseobacterium group</taxon>
        <taxon>Chryseobacterium</taxon>
    </lineage>
</organism>
<gene>
    <name evidence="2" type="ORF">OK18_02260</name>
</gene>
<protein>
    <submittedName>
        <fullName evidence="2">Uncharacterized protein</fullName>
    </submittedName>
</protein>
<dbReference type="EMBL" id="CP009928">
    <property type="protein sequence ID" value="AKK71619.1"/>
    <property type="molecule type" value="Genomic_DNA"/>
</dbReference>